<keyword evidence="2" id="KW-0812">Transmembrane</keyword>
<name>A0ABX9RCF9_9ACTN</name>
<dbReference type="Pfam" id="PF03703">
    <property type="entry name" value="bPH_2"/>
    <property type="match status" value="2"/>
</dbReference>
<dbReference type="PIRSF" id="PIRSF026631">
    <property type="entry name" value="UCP026631"/>
    <property type="match status" value="1"/>
</dbReference>
<feature type="transmembrane region" description="Helical" evidence="2">
    <location>
        <begin position="14"/>
        <end position="35"/>
    </location>
</feature>
<organism evidence="4 5">
    <name type="scientific">Micromonospora musae</name>
    <dbReference type="NCBI Taxonomy" id="1894970"/>
    <lineage>
        <taxon>Bacteria</taxon>
        <taxon>Bacillati</taxon>
        <taxon>Actinomycetota</taxon>
        <taxon>Actinomycetes</taxon>
        <taxon>Micromonosporales</taxon>
        <taxon>Micromonosporaceae</taxon>
        <taxon>Micromonospora</taxon>
    </lineage>
</organism>
<feature type="region of interest" description="Disordered" evidence="1">
    <location>
        <begin position="156"/>
        <end position="182"/>
    </location>
</feature>
<comment type="caution">
    <text evidence="4">The sequence shown here is derived from an EMBL/GenBank/DDBJ whole genome shotgun (WGS) entry which is preliminary data.</text>
</comment>
<keyword evidence="2" id="KW-1133">Transmembrane helix</keyword>
<accession>A0ABX9RCF9</accession>
<dbReference type="InterPro" id="IPR014529">
    <property type="entry name" value="UCP026631"/>
</dbReference>
<evidence type="ECO:0000313" key="4">
    <source>
        <dbReference type="EMBL" id="RKN21135.1"/>
    </source>
</evidence>
<dbReference type="PANTHER" id="PTHR34473">
    <property type="entry name" value="UPF0699 TRANSMEMBRANE PROTEIN YDBS"/>
    <property type="match status" value="1"/>
</dbReference>
<feature type="domain" description="YdbS-like PH" evidence="3">
    <location>
        <begin position="65"/>
        <end position="147"/>
    </location>
</feature>
<feature type="transmembrane region" description="Helical" evidence="2">
    <location>
        <begin position="199"/>
        <end position="222"/>
    </location>
</feature>
<evidence type="ECO:0000313" key="5">
    <source>
        <dbReference type="Proteomes" id="UP000271548"/>
    </source>
</evidence>
<feature type="domain" description="YdbS-like PH" evidence="3">
    <location>
        <begin position="430"/>
        <end position="500"/>
    </location>
</feature>
<dbReference type="PANTHER" id="PTHR34473:SF2">
    <property type="entry name" value="UPF0699 TRANSMEMBRANE PROTEIN YDBT"/>
    <property type="match status" value="1"/>
</dbReference>
<evidence type="ECO:0000256" key="1">
    <source>
        <dbReference type="SAM" id="MobiDB-lite"/>
    </source>
</evidence>
<evidence type="ECO:0000259" key="3">
    <source>
        <dbReference type="Pfam" id="PF03703"/>
    </source>
</evidence>
<evidence type="ECO:0000256" key="2">
    <source>
        <dbReference type="SAM" id="Phobius"/>
    </source>
</evidence>
<dbReference type="RefSeq" id="WP_120676037.1">
    <property type="nucleotide sequence ID" value="NZ_RAZS01000003.1"/>
</dbReference>
<reference evidence="4 5" key="1">
    <citation type="submission" date="2018-09" db="EMBL/GenBank/DDBJ databases">
        <title>Micromonospora sp. nov. MS1-9, isolated from a root of Musa sp.</title>
        <authorList>
            <person name="Kuncharoen N."/>
            <person name="Kudo T."/>
            <person name="Ohkuma M."/>
            <person name="Yuki M."/>
            <person name="Tanasupawat S."/>
        </authorList>
    </citation>
    <scope>NUCLEOTIDE SEQUENCE [LARGE SCALE GENOMIC DNA]</scope>
    <source>
        <strain evidence="4 5">NGC1-4</strain>
    </source>
</reference>
<dbReference type="InterPro" id="IPR005182">
    <property type="entry name" value="YdbS-like_PH"/>
</dbReference>
<feature type="transmembrane region" description="Helical" evidence="2">
    <location>
        <begin position="382"/>
        <end position="399"/>
    </location>
</feature>
<dbReference type="EMBL" id="RAZS01000003">
    <property type="protein sequence ID" value="RKN21135.1"/>
    <property type="molecule type" value="Genomic_DNA"/>
</dbReference>
<keyword evidence="2" id="KW-0472">Membrane</keyword>
<feature type="transmembrane region" description="Helical" evidence="2">
    <location>
        <begin position="411"/>
        <end position="429"/>
    </location>
</feature>
<dbReference type="Proteomes" id="UP000271548">
    <property type="component" value="Unassembled WGS sequence"/>
</dbReference>
<sequence>MTVDSQWRRLDPRVIWIDGLYAALSLAPTGLTLLLLDEPGAAVLLPVLVAAAVGVFDAARDGLRWWKTRYRLTDERVEIRTGLLVRKERSLPIDRIRSVSTTARLRHRLAGVRVVAVGTGQPGAAGSEALHLDAVSRATAEELRRRLLTGTSGAIRGGAELAPVGDEPRDPDPTSDAADEPAGDRTLARIRWSWLPHNVLGFWSLVTAAGLLWGGYATAGAFGVDAAGFVGGLLDWRALGPWWSAVIVGLLVGTLGVLGMAVAFVAENWDFRLARVRTASGSVLRTTQGLLNTREVNRDEHRVRGIEISEPLLWRWMGTADTNVVSTGLRIWSMHPATTILPRGPVRVARTVAAEVLELDEAQNPFRVPLRPHPPAALRRRIGWAVLATTACVVVLLWLGEVVPALPDRIWLAGLGLLPPAVLAAVIAYRSLGHGIVGDYLVVRSGLLSRSTTAVARPAVIGWRVRQSVLQRRLGLATLAATTAAGHGWYAAVDVPAATAVAFAEAAAPGLLTPILVESCEHAA</sequence>
<feature type="transmembrane region" description="Helical" evidence="2">
    <location>
        <begin position="41"/>
        <end position="59"/>
    </location>
</feature>
<feature type="transmembrane region" description="Helical" evidence="2">
    <location>
        <begin position="242"/>
        <end position="266"/>
    </location>
</feature>
<proteinExistence type="predicted"/>
<gene>
    <name evidence="4" type="ORF">D7147_10105</name>
</gene>
<protein>
    <recommendedName>
        <fullName evidence="3">YdbS-like PH domain-containing protein</fullName>
    </recommendedName>
</protein>
<keyword evidence="5" id="KW-1185">Reference proteome</keyword>